<dbReference type="Gene3D" id="3.90.180.10">
    <property type="entry name" value="Medium-chain alcohol dehydrogenases, catalytic domain"/>
    <property type="match status" value="1"/>
</dbReference>
<gene>
    <name evidence="1" type="ORF">ENU31_01925</name>
</gene>
<evidence type="ECO:0000313" key="1">
    <source>
        <dbReference type="EMBL" id="HGM07156.1"/>
    </source>
</evidence>
<proteinExistence type="predicted"/>
<dbReference type="AlphaFoldDB" id="A0A7C4H4J5"/>
<reference evidence="1" key="1">
    <citation type="journal article" date="2020" name="mSystems">
        <title>Genome- and Community-Level Interaction Insights into Carbon Utilization and Element Cycling Functions of Hydrothermarchaeota in Hydrothermal Sediment.</title>
        <authorList>
            <person name="Zhou Z."/>
            <person name="Liu Y."/>
            <person name="Xu W."/>
            <person name="Pan J."/>
            <person name="Luo Z.H."/>
            <person name="Li M."/>
        </authorList>
    </citation>
    <scope>NUCLEOTIDE SEQUENCE [LARGE SCALE GENOMIC DNA]</scope>
    <source>
        <strain evidence="1">SpSt-658</strain>
    </source>
</reference>
<dbReference type="SUPFAM" id="SSF50129">
    <property type="entry name" value="GroES-like"/>
    <property type="match status" value="1"/>
</dbReference>
<dbReference type="EMBL" id="DTCA01000064">
    <property type="protein sequence ID" value="HGM07156.1"/>
    <property type="molecule type" value="Genomic_DNA"/>
</dbReference>
<name>A0A7C4H4J5_9CREN</name>
<accession>A0A7C4H4J5</accession>
<protein>
    <submittedName>
        <fullName evidence="1">Uncharacterized protein</fullName>
    </submittedName>
</protein>
<organism evidence="1">
    <name type="scientific">Ignisphaera aggregans</name>
    <dbReference type="NCBI Taxonomy" id="334771"/>
    <lineage>
        <taxon>Archaea</taxon>
        <taxon>Thermoproteota</taxon>
        <taxon>Thermoprotei</taxon>
        <taxon>Desulfurococcales</taxon>
        <taxon>Desulfurococcaceae</taxon>
        <taxon>Ignisphaera</taxon>
    </lineage>
</organism>
<comment type="caution">
    <text evidence="1">The sequence shown here is derived from an EMBL/GenBank/DDBJ whole genome shotgun (WGS) entry which is preliminary data.</text>
</comment>
<dbReference type="InterPro" id="IPR011032">
    <property type="entry name" value="GroES-like_sf"/>
</dbReference>
<sequence length="289" mass="32394">MYTRIITRFCNSIHLEKYPVVMIRRNELAIRISYSYLSVSDICIANCFLVASSHKPMGSISIGRVIHRGVDVENIYEGMRVALFPINSPLYLETLGGAQEVAVIDHHYVKSAELRNYNDIETMLIAALSVEGGAVDLVKGKDVLIIGNDISILTFAYYASRYSCRIGIIPKLTINSKVLKGEHVSLHNSDRKFETIIVATPDPMAICLAIKNLATHKATIILYPHLHKLLNGICINNKEVKIITIALGDMQIGAEVFENFKEFLMKGITIVDPEDLTKHISRPLILRFR</sequence>